<dbReference type="Gene3D" id="1.10.1200.10">
    <property type="entry name" value="ACP-like"/>
    <property type="match status" value="1"/>
</dbReference>
<dbReference type="GO" id="GO:0031177">
    <property type="term" value="F:phosphopantetheine binding"/>
    <property type="evidence" value="ECO:0007669"/>
    <property type="project" value="TreeGrafter"/>
</dbReference>
<dbReference type="GO" id="GO:0005737">
    <property type="term" value="C:cytoplasm"/>
    <property type="evidence" value="ECO:0007669"/>
    <property type="project" value="TreeGrafter"/>
</dbReference>
<comment type="caution">
    <text evidence="2">The sequence shown here is derived from an EMBL/GenBank/DDBJ whole genome shotgun (WGS) entry which is preliminary data.</text>
</comment>
<dbReference type="Pfam" id="PF13193">
    <property type="entry name" value="AMP-binding_C"/>
    <property type="match status" value="1"/>
</dbReference>
<dbReference type="GO" id="GO:0043041">
    <property type="term" value="P:amino acid activation for nonribosomal peptide biosynthetic process"/>
    <property type="evidence" value="ECO:0007669"/>
    <property type="project" value="TreeGrafter"/>
</dbReference>
<feature type="non-terminal residue" evidence="2">
    <location>
        <position position="208"/>
    </location>
</feature>
<dbReference type="PANTHER" id="PTHR45527:SF1">
    <property type="entry name" value="FATTY ACID SYNTHASE"/>
    <property type="match status" value="1"/>
</dbReference>
<organism evidence="2 3">
    <name type="scientific">Cherax quadricarinatus</name>
    <name type="common">Australian red claw crayfish</name>
    <dbReference type="NCBI Taxonomy" id="27406"/>
    <lineage>
        <taxon>Eukaryota</taxon>
        <taxon>Metazoa</taxon>
        <taxon>Ecdysozoa</taxon>
        <taxon>Arthropoda</taxon>
        <taxon>Crustacea</taxon>
        <taxon>Multicrustacea</taxon>
        <taxon>Malacostraca</taxon>
        <taxon>Eumalacostraca</taxon>
        <taxon>Eucarida</taxon>
        <taxon>Decapoda</taxon>
        <taxon>Pleocyemata</taxon>
        <taxon>Astacidea</taxon>
        <taxon>Parastacoidea</taxon>
        <taxon>Parastacidae</taxon>
        <taxon>Cherax</taxon>
    </lineage>
</organism>
<accession>A0AAW0YSC8</accession>
<dbReference type="Proteomes" id="UP001445076">
    <property type="component" value="Unassembled WGS sequence"/>
</dbReference>
<dbReference type="GO" id="GO:0044550">
    <property type="term" value="P:secondary metabolite biosynthetic process"/>
    <property type="evidence" value="ECO:0007669"/>
    <property type="project" value="TreeGrafter"/>
</dbReference>
<dbReference type="InterPro" id="IPR036736">
    <property type="entry name" value="ACP-like_sf"/>
</dbReference>
<evidence type="ECO:0000313" key="3">
    <source>
        <dbReference type="Proteomes" id="UP001445076"/>
    </source>
</evidence>
<reference evidence="2 3" key="1">
    <citation type="journal article" date="2024" name="BMC Genomics">
        <title>Genome assembly of redclaw crayfish (Cherax quadricarinatus) provides insights into its immune adaptation and hypoxia tolerance.</title>
        <authorList>
            <person name="Liu Z."/>
            <person name="Zheng J."/>
            <person name="Li H."/>
            <person name="Fang K."/>
            <person name="Wang S."/>
            <person name="He J."/>
            <person name="Zhou D."/>
            <person name="Weng S."/>
            <person name="Chi M."/>
            <person name="Gu Z."/>
            <person name="He J."/>
            <person name="Li F."/>
            <person name="Wang M."/>
        </authorList>
    </citation>
    <scope>NUCLEOTIDE SEQUENCE [LARGE SCALE GENOMIC DNA]</scope>
    <source>
        <strain evidence="2">ZL_2023a</strain>
    </source>
</reference>
<proteinExistence type="predicted"/>
<dbReference type="InterPro" id="IPR009081">
    <property type="entry name" value="PP-bd_ACP"/>
</dbReference>
<evidence type="ECO:0000313" key="2">
    <source>
        <dbReference type="EMBL" id="KAK8754591.1"/>
    </source>
</evidence>
<gene>
    <name evidence="2" type="ORF">OTU49_016795</name>
</gene>
<dbReference type="Gene3D" id="3.30.300.30">
    <property type="match status" value="1"/>
</dbReference>
<dbReference type="EMBL" id="JARKIK010000001">
    <property type="protein sequence ID" value="KAK8754591.1"/>
    <property type="molecule type" value="Genomic_DNA"/>
</dbReference>
<dbReference type="SUPFAM" id="SSF56801">
    <property type="entry name" value="Acetyl-CoA synthetase-like"/>
    <property type="match status" value="1"/>
</dbReference>
<feature type="non-terminal residue" evidence="2">
    <location>
        <position position="1"/>
    </location>
</feature>
<dbReference type="PANTHER" id="PTHR45527">
    <property type="entry name" value="NONRIBOSOMAL PEPTIDE SYNTHETASE"/>
    <property type="match status" value="1"/>
</dbReference>
<dbReference type="SUPFAM" id="SSF47336">
    <property type="entry name" value="ACP-like"/>
    <property type="match status" value="1"/>
</dbReference>
<evidence type="ECO:0000259" key="1">
    <source>
        <dbReference type="PROSITE" id="PS50075"/>
    </source>
</evidence>
<dbReference type="PROSITE" id="PS50075">
    <property type="entry name" value="CARRIER"/>
    <property type="match status" value="1"/>
</dbReference>
<sequence>VHLAEVEDAVHRSGYVETQCVLAATEDEEQVLAAFVVLKEEFEEQEKWVTEDLRRCLRSYLPRVAVPRLLVLDAVPHLPSGKVDRRGLLDLYRRRMVHRTSSDDVLILRKEEPIESRVLRIICGALGVERSHEVLQRNFFHLGGTSISSVSVVVRLRELGLDVTLEAFLKAATIGEVVNDILKAKTMAEVMNLFCSASPASSSSSISH</sequence>
<keyword evidence="3" id="KW-1185">Reference proteome</keyword>
<feature type="domain" description="Carrier" evidence="1">
    <location>
        <begin position="109"/>
        <end position="185"/>
    </location>
</feature>
<dbReference type="InterPro" id="IPR045851">
    <property type="entry name" value="AMP-bd_C_sf"/>
</dbReference>
<name>A0AAW0YSC8_CHEQU</name>
<protein>
    <recommendedName>
        <fullName evidence="1">Carrier domain-containing protein</fullName>
    </recommendedName>
</protein>
<dbReference type="AlphaFoldDB" id="A0AAW0YSC8"/>
<dbReference type="InterPro" id="IPR025110">
    <property type="entry name" value="AMP-bd_C"/>
</dbReference>
<dbReference type="Pfam" id="PF00550">
    <property type="entry name" value="PP-binding"/>
    <property type="match status" value="1"/>
</dbReference>